<dbReference type="AlphaFoldDB" id="A0A939EL33"/>
<evidence type="ECO:0000313" key="3">
    <source>
        <dbReference type="Proteomes" id="UP000664096"/>
    </source>
</evidence>
<feature type="transmembrane region" description="Helical" evidence="1">
    <location>
        <begin position="51"/>
        <end position="74"/>
    </location>
</feature>
<dbReference type="EMBL" id="JAEKJZ010000007">
    <property type="protein sequence ID" value="MBN9673555.1"/>
    <property type="molecule type" value="Genomic_DNA"/>
</dbReference>
<dbReference type="InterPro" id="IPR035308">
    <property type="entry name" value="DUF5368"/>
</dbReference>
<gene>
    <name evidence="2" type="ORF">JF539_24580</name>
</gene>
<feature type="transmembrane region" description="Helical" evidence="1">
    <location>
        <begin position="20"/>
        <end position="39"/>
    </location>
</feature>
<keyword evidence="1" id="KW-0472">Membrane</keyword>
<organism evidence="2 3">
    <name type="scientific">Roseibium aggregatum</name>
    <dbReference type="NCBI Taxonomy" id="187304"/>
    <lineage>
        <taxon>Bacteria</taxon>
        <taxon>Pseudomonadati</taxon>
        <taxon>Pseudomonadota</taxon>
        <taxon>Alphaproteobacteria</taxon>
        <taxon>Hyphomicrobiales</taxon>
        <taxon>Stappiaceae</taxon>
        <taxon>Roseibium</taxon>
    </lineage>
</organism>
<dbReference type="RefSeq" id="WP_207143459.1">
    <property type="nucleotide sequence ID" value="NZ_JAEKJZ010000007.1"/>
</dbReference>
<name>A0A939EL33_9HYPH</name>
<sequence>MKDLTPGMIVAVLEEVFGPAVFWAMVATAAIVTLAYLYVLVRDRSMSMRKFLMAQLSMPFGAVAAVWFVQVMTHSSHRDLGGPIDVIVYLGVAVIGAIGAAILVYTLQSLLRGAPKQEQER</sequence>
<evidence type="ECO:0000256" key="1">
    <source>
        <dbReference type="SAM" id="Phobius"/>
    </source>
</evidence>
<keyword evidence="1" id="KW-1133">Transmembrane helix</keyword>
<protein>
    <submittedName>
        <fullName evidence="2">DUF5368 domain-containing protein</fullName>
    </submittedName>
</protein>
<keyword evidence="1" id="KW-0812">Transmembrane</keyword>
<dbReference type="Proteomes" id="UP000664096">
    <property type="component" value="Unassembled WGS sequence"/>
</dbReference>
<reference evidence="2" key="1">
    <citation type="submission" date="2020-12" db="EMBL/GenBank/DDBJ databases">
        <title>Oil enriched cultivation method for isolating marine PHA-producing bacteria.</title>
        <authorList>
            <person name="Zheng W."/>
            <person name="Yu S."/>
            <person name="Huang Y."/>
        </authorList>
    </citation>
    <scope>NUCLEOTIDE SEQUENCE</scope>
    <source>
        <strain evidence="2">SY-2-12</strain>
    </source>
</reference>
<proteinExistence type="predicted"/>
<evidence type="ECO:0000313" key="2">
    <source>
        <dbReference type="EMBL" id="MBN9673555.1"/>
    </source>
</evidence>
<comment type="caution">
    <text evidence="2">The sequence shown here is derived from an EMBL/GenBank/DDBJ whole genome shotgun (WGS) entry which is preliminary data.</text>
</comment>
<dbReference type="Pfam" id="PF17336">
    <property type="entry name" value="DUF5368"/>
    <property type="match status" value="1"/>
</dbReference>
<accession>A0A939EL33</accession>
<feature type="transmembrane region" description="Helical" evidence="1">
    <location>
        <begin position="86"/>
        <end position="107"/>
    </location>
</feature>